<reference evidence="1 2" key="1">
    <citation type="submission" date="2016-03" db="EMBL/GenBank/DDBJ databases">
        <title>EvidentialGene: Evidence-directed Construction of Genes on Genomes.</title>
        <authorList>
            <person name="Gilbert D.G."/>
            <person name="Choi J.-H."/>
            <person name="Mockaitis K."/>
            <person name="Colbourne J."/>
            <person name="Pfrender M."/>
        </authorList>
    </citation>
    <scope>NUCLEOTIDE SEQUENCE [LARGE SCALE GENOMIC DNA]</scope>
    <source>
        <strain evidence="1 2">Xinb3</strain>
        <tissue evidence="1">Complete organism</tissue>
    </source>
</reference>
<evidence type="ECO:0000313" key="2">
    <source>
        <dbReference type="Proteomes" id="UP000076858"/>
    </source>
</evidence>
<gene>
    <name evidence="1" type="ORF">APZ42_000391</name>
</gene>
<feature type="non-terminal residue" evidence="1">
    <location>
        <position position="226"/>
    </location>
</feature>
<comment type="caution">
    <text evidence="1">The sequence shown here is derived from an EMBL/GenBank/DDBJ whole genome shotgun (WGS) entry which is preliminary data.</text>
</comment>
<organism evidence="1 2">
    <name type="scientific">Daphnia magna</name>
    <dbReference type="NCBI Taxonomy" id="35525"/>
    <lineage>
        <taxon>Eukaryota</taxon>
        <taxon>Metazoa</taxon>
        <taxon>Ecdysozoa</taxon>
        <taxon>Arthropoda</taxon>
        <taxon>Crustacea</taxon>
        <taxon>Branchiopoda</taxon>
        <taxon>Diplostraca</taxon>
        <taxon>Cladocera</taxon>
        <taxon>Anomopoda</taxon>
        <taxon>Daphniidae</taxon>
        <taxon>Daphnia</taxon>
    </lineage>
</organism>
<dbReference type="Proteomes" id="UP000076858">
    <property type="component" value="Unassembled WGS sequence"/>
</dbReference>
<accession>A0A164JPR9</accession>
<dbReference type="PANTHER" id="PTHR47577:SF2">
    <property type="entry name" value="THAP DOMAIN CONTAINING 9"/>
    <property type="match status" value="1"/>
</dbReference>
<sequence>KLLRTGITYCAINCNVSLTREKQQRANKKFLRATSVKVPKKRALDVLLQLEAEQLAVLDELKRPAVYGTDRECDDKLSTAVTAGFLLLVLEEREICVECKEGLRHTNINDPEADAVNTLNECLDRGGLNIPSKEFVERMWTIYRFVEGSMTKLLNTKKIREDLVTFLVPHVSGCATFCCKRGQQLPPSHKHNGRLAILVLWKFITPMLNAYAATATDCQTKAPTVS</sequence>
<dbReference type="PANTHER" id="PTHR47577">
    <property type="entry name" value="THAP DOMAIN-CONTAINING PROTEIN 6"/>
    <property type="match status" value="1"/>
</dbReference>
<name>A0A164JPR9_9CRUS</name>
<feature type="non-terminal residue" evidence="1">
    <location>
        <position position="1"/>
    </location>
</feature>
<dbReference type="EMBL" id="LRGB01004142">
    <property type="protein sequence ID" value="KZS02536.1"/>
    <property type="molecule type" value="Genomic_DNA"/>
</dbReference>
<proteinExistence type="predicted"/>
<protein>
    <submittedName>
        <fullName evidence="1">Uncharacterized protein</fullName>
    </submittedName>
</protein>
<dbReference type="OrthoDB" id="6509703at2759"/>
<evidence type="ECO:0000313" key="1">
    <source>
        <dbReference type="EMBL" id="KZS02536.1"/>
    </source>
</evidence>
<keyword evidence="2" id="KW-1185">Reference proteome</keyword>
<dbReference type="AlphaFoldDB" id="A0A164JPR9"/>